<dbReference type="InterPro" id="IPR001584">
    <property type="entry name" value="Integrase_cat-core"/>
</dbReference>
<dbReference type="GO" id="GO:0003676">
    <property type="term" value="F:nucleic acid binding"/>
    <property type="evidence" value="ECO:0007669"/>
    <property type="project" value="InterPro"/>
</dbReference>
<dbReference type="Pfam" id="PF17919">
    <property type="entry name" value="RT_RNaseH_2"/>
    <property type="match status" value="1"/>
</dbReference>
<comment type="caution">
    <text evidence="1">The sequence shown here is derived from an EMBL/GenBank/DDBJ whole genome shotgun (WGS) entry which is preliminary data.</text>
</comment>
<dbReference type="InterPro" id="IPR036397">
    <property type="entry name" value="RNaseH_sf"/>
</dbReference>
<organism evidence="1 2">
    <name type="scientific">Paramuricea clavata</name>
    <name type="common">Red gorgonian</name>
    <name type="synonym">Violescent sea-whip</name>
    <dbReference type="NCBI Taxonomy" id="317549"/>
    <lineage>
        <taxon>Eukaryota</taxon>
        <taxon>Metazoa</taxon>
        <taxon>Cnidaria</taxon>
        <taxon>Anthozoa</taxon>
        <taxon>Octocorallia</taxon>
        <taxon>Malacalcyonacea</taxon>
        <taxon>Plexauridae</taxon>
        <taxon>Paramuricea</taxon>
    </lineage>
</organism>
<dbReference type="Gene3D" id="3.30.420.10">
    <property type="entry name" value="Ribonuclease H-like superfamily/Ribonuclease H"/>
    <property type="match status" value="1"/>
</dbReference>
<dbReference type="Proteomes" id="UP001152795">
    <property type="component" value="Unassembled WGS sequence"/>
</dbReference>
<sequence length="527" mass="58588">MFFVASGNYDIKQLNCLLTKITQRQRRIPFHLRAKVDAELSQLQDEDIIERVPDTEATEWISPIVIMPKNTTIFAYFLQPKLEFFGLNFSADGVCPDPNKVSALATAAMPTTGSEEQDHAYNTVQKALINSPMMSYFDVNKATEVTVDASPVSVILAQRDSLSSPPNIVAYASRALTSTDTNPADYLSRHPPDSKQKQTNIADKYVHFVTHTAVLPALTVDDGRKDTLLSLVRTAIQTGQWSSSELKEFKPIKDELSIDYTNNVVLRGTRLVIPSSLVQCVIQLAHEGHQGQARTKALIREHVWFPEMDKTELEKCLACQATGQPSQPEPLSTPLPNKASNKLKIDFHGPLQTGQYILVILDCYSQFPEVEVLSSISAKSVIPKLDAVFARHGVPSQVVSDNGQPFQGHQFNRYMTKMGIQHNTSTPLWPQGNAEVEAFMKPLGKAIRTANLEGRSWKQELSKFLLAYQSTPPPIRPTFLCPLSPSCDKGDQSTISGRPAWGLFSLGEVQTRRGRSVRPPSYFSDLF</sequence>
<evidence type="ECO:0000313" key="2">
    <source>
        <dbReference type="Proteomes" id="UP001152795"/>
    </source>
</evidence>
<proteinExistence type="predicted"/>
<dbReference type="InterPro" id="IPR043502">
    <property type="entry name" value="DNA/RNA_pol_sf"/>
</dbReference>
<dbReference type="GO" id="GO:0003824">
    <property type="term" value="F:catalytic activity"/>
    <property type="evidence" value="ECO:0007669"/>
    <property type="project" value="UniProtKB-KW"/>
</dbReference>
<keyword evidence="2" id="KW-1185">Reference proteome</keyword>
<dbReference type="Gene3D" id="1.10.340.70">
    <property type="match status" value="1"/>
</dbReference>
<protein>
    <submittedName>
        <fullName evidence="1">Retrovirus-related Pol poly from transposon</fullName>
    </submittedName>
</protein>
<dbReference type="OrthoDB" id="10068564at2759"/>
<dbReference type="PANTHER" id="PTHR37984">
    <property type="entry name" value="PROTEIN CBG26694"/>
    <property type="match status" value="1"/>
</dbReference>
<reference evidence="1" key="1">
    <citation type="submission" date="2020-04" db="EMBL/GenBank/DDBJ databases">
        <authorList>
            <person name="Alioto T."/>
            <person name="Alioto T."/>
            <person name="Gomez Garrido J."/>
        </authorList>
    </citation>
    <scope>NUCLEOTIDE SEQUENCE</scope>
    <source>
        <strain evidence="1">A484AB</strain>
    </source>
</reference>
<accession>A0A7D9IAI9</accession>
<dbReference type="InterPro" id="IPR041577">
    <property type="entry name" value="RT_RNaseH_2"/>
</dbReference>
<dbReference type="AlphaFoldDB" id="A0A7D9IAI9"/>
<name>A0A7D9IAI9_PARCT</name>
<dbReference type="GO" id="GO:0015074">
    <property type="term" value="P:DNA integration"/>
    <property type="evidence" value="ECO:0007669"/>
    <property type="project" value="InterPro"/>
</dbReference>
<dbReference type="InterPro" id="IPR012337">
    <property type="entry name" value="RNaseH-like_sf"/>
</dbReference>
<dbReference type="SUPFAM" id="SSF56672">
    <property type="entry name" value="DNA/RNA polymerases"/>
    <property type="match status" value="1"/>
</dbReference>
<dbReference type="Pfam" id="PF00665">
    <property type="entry name" value="rve"/>
    <property type="match status" value="1"/>
</dbReference>
<dbReference type="Pfam" id="PF17921">
    <property type="entry name" value="Integrase_H2C2"/>
    <property type="match status" value="1"/>
</dbReference>
<dbReference type="InterPro" id="IPR050951">
    <property type="entry name" value="Retrovirus_Pol_polyprotein"/>
</dbReference>
<gene>
    <name evidence="1" type="ORF">PACLA_8A078198</name>
</gene>
<dbReference type="PROSITE" id="PS50994">
    <property type="entry name" value="INTEGRASE"/>
    <property type="match status" value="1"/>
</dbReference>
<dbReference type="InterPro" id="IPR041588">
    <property type="entry name" value="Integrase_H2C2"/>
</dbReference>
<dbReference type="PANTHER" id="PTHR37984:SF11">
    <property type="entry name" value="INTEGRASE CATALYTIC DOMAIN-CONTAINING PROTEIN"/>
    <property type="match status" value="1"/>
</dbReference>
<dbReference type="Gene3D" id="3.10.10.10">
    <property type="entry name" value="HIV Type 1 Reverse Transcriptase, subunit A, domain 1"/>
    <property type="match status" value="1"/>
</dbReference>
<dbReference type="EMBL" id="CACRXK020003879">
    <property type="protein sequence ID" value="CAB4000605.1"/>
    <property type="molecule type" value="Genomic_DNA"/>
</dbReference>
<evidence type="ECO:0000313" key="1">
    <source>
        <dbReference type="EMBL" id="CAB4000605.1"/>
    </source>
</evidence>
<dbReference type="SUPFAM" id="SSF53098">
    <property type="entry name" value="Ribonuclease H-like"/>
    <property type="match status" value="1"/>
</dbReference>